<proteinExistence type="predicted"/>
<protein>
    <recommendedName>
        <fullName evidence="4">NYN domain-containing protein</fullName>
    </recommendedName>
</protein>
<name>A0ABV9YC91_9PSEU</name>
<dbReference type="Proteomes" id="UP001595833">
    <property type="component" value="Unassembled WGS sequence"/>
</dbReference>
<feature type="region of interest" description="Disordered" evidence="1">
    <location>
        <begin position="136"/>
        <end position="167"/>
    </location>
</feature>
<comment type="caution">
    <text evidence="2">The sequence shown here is derived from an EMBL/GenBank/DDBJ whole genome shotgun (WGS) entry which is preliminary data.</text>
</comment>
<gene>
    <name evidence="2" type="ORF">ACFPFM_36335</name>
</gene>
<evidence type="ECO:0000313" key="3">
    <source>
        <dbReference type="Proteomes" id="UP001595833"/>
    </source>
</evidence>
<sequence length="200" mass="21017">MLIDLENMVGTNPRTPVLRSRVTALMEAAGPYHHAVVAYAASEDDGDMAASVLAALGVAPLRVAPGPDAAENALIRHASRMQADGCSRFTVCSGDKAFAILADVESTQIDLLVWQGQPVATRLAEAADDIRELPRVEKSATAQGAPSTNLESDDGARHERPPAAGRYRLPNLSPAVAALLAGAGVAVGHRLVDMVLPRRR</sequence>
<feature type="compositionally biased region" description="Polar residues" evidence="1">
    <location>
        <begin position="140"/>
        <end position="150"/>
    </location>
</feature>
<evidence type="ECO:0000256" key="1">
    <source>
        <dbReference type="SAM" id="MobiDB-lite"/>
    </source>
</evidence>
<organism evidence="2 3">
    <name type="scientific">Saccharothrix xinjiangensis</name>
    <dbReference type="NCBI Taxonomy" id="204798"/>
    <lineage>
        <taxon>Bacteria</taxon>
        <taxon>Bacillati</taxon>
        <taxon>Actinomycetota</taxon>
        <taxon>Actinomycetes</taxon>
        <taxon>Pseudonocardiales</taxon>
        <taxon>Pseudonocardiaceae</taxon>
        <taxon>Saccharothrix</taxon>
    </lineage>
</organism>
<dbReference type="EMBL" id="JBHSJB010000040">
    <property type="protein sequence ID" value="MFC5059215.1"/>
    <property type="molecule type" value="Genomic_DNA"/>
</dbReference>
<accession>A0ABV9YC91</accession>
<evidence type="ECO:0000313" key="2">
    <source>
        <dbReference type="EMBL" id="MFC5059215.1"/>
    </source>
</evidence>
<evidence type="ECO:0008006" key="4">
    <source>
        <dbReference type="Google" id="ProtNLM"/>
    </source>
</evidence>
<reference evidence="3" key="1">
    <citation type="journal article" date="2019" name="Int. J. Syst. Evol. Microbiol.">
        <title>The Global Catalogue of Microorganisms (GCM) 10K type strain sequencing project: providing services to taxonomists for standard genome sequencing and annotation.</title>
        <authorList>
            <consortium name="The Broad Institute Genomics Platform"/>
            <consortium name="The Broad Institute Genome Sequencing Center for Infectious Disease"/>
            <person name="Wu L."/>
            <person name="Ma J."/>
        </authorList>
    </citation>
    <scope>NUCLEOTIDE SEQUENCE [LARGE SCALE GENOMIC DNA]</scope>
    <source>
        <strain evidence="3">KCTC 12848</strain>
    </source>
</reference>
<dbReference type="RefSeq" id="WP_344044092.1">
    <property type="nucleotide sequence ID" value="NZ_BAAAKE010000059.1"/>
</dbReference>
<keyword evidence="3" id="KW-1185">Reference proteome</keyword>